<evidence type="ECO:0000256" key="1">
    <source>
        <dbReference type="SAM" id="MobiDB-lite"/>
    </source>
</evidence>
<keyword evidence="3" id="KW-1185">Reference proteome</keyword>
<feature type="compositionally biased region" description="Basic and acidic residues" evidence="1">
    <location>
        <begin position="156"/>
        <end position="167"/>
    </location>
</feature>
<feature type="region of interest" description="Disordered" evidence="1">
    <location>
        <begin position="156"/>
        <end position="193"/>
    </location>
</feature>
<accession>A0ABN5I9Y6</accession>
<protein>
    <submittedName>
        <fullName evidence="2">Uncharacterized protein</fullName>
    </submittedName>
</protein>
<gene>
    <name evidence="2" type="ORF">C4B68_34250</name>
</gene>
<evidence type="ECO:0000313" key="2">
    <source>
        <dbReference type="EMBL" id="AVH60014.1"/>
    </source>
</evidence>
<proteinExistence type="predicted"/>
<evidence type="ECO:0000313" key="3">
    <source>
        <dbReference type="Proteomes" id="UP000238413"/>
    </source>
</evidence>
<name>A0ABN5I9Y6_9ACTN</name>
<reference evidence="2 3" key="1">
    <citation type="submission" date="2018-02" db="EMBL/GenBank/DDBJ databases">
        <title>Complete genome sequence of Streptomyces dengpaensis, the producer of angucyclines.</title>
        <authorList>
            <person name="Yumei L."/>
        </authorList>
    </citation>
    <scope>NUCLEOTIDE SEQUENCE [LARGE SCALE GENOMIC DNA]</scope>
    <source>
        <strain evidence="2 3">XZHG99</strain>
    </source>
</reference>
<dbReference type="Proteomes" id="UP000238413">
    <property type="component" value="Chromosome"/>
</dbReference>
<dbReference type="EMBL" id="CP026652">
    <property type="protein sequence ID" value="AVH60014.1"/>
    <property type="molecule type" value="Genomic_DNA"/>
</dbReference>
<dbReference type="RefSeq" id="WP_099500393.1">
    <property type="nucleotide sequence ID" value="NZ_CP026652.1"/>
</dbReference>
<sequence length="193" mass="21386">MDIYEVQGVEATATTQGTPIWMVAMGKPDGTIHAYAFPPSIIEWRMAEYQLDTVDEALDIVLHEPWATNPLDPLTRRDDAALRQGMVVRAPGPVVDYEPIRLHNADTIDDARTAHRIRIADAKTRVRVTPPKGKPDPLDIIRTRHGVTDEGLRQKAAHVDAARRSYRGEAVPGDPSLAIESQARQRLKEATSA</sequence>
<organism evidence="2 3">
    <name type="scientific">Streptomyces dengpaensis</name>
    <dbReference type="NCBI Taxonomy" id="2049881"/>
    <lineage>
        <taxon>Bacteria</taxon>
        <taxon>Bacillati</taxon>
        <taxon>Actinomycetota</taxon>
        <taxon>Actinomycetes</taxon>
        <taxon>Kitasatosporales</taxon>
        <taxon>Streptomycetaceae</taxon>
        <taxon>Streptomyces</taxon>
    </lineage>
</organism>